<dbReference type="GO" id="GO:0046872">
    <property type="term" value="F:metal ion binding"/>
    <property type="evidence" value="ECO:0007669"/>
    <property type="project" value="UniProtKB-UniRule"/>
</dbReference>
<feature type="domain" description="CFEM" evidence="18">
    <location>
        <begin position="15"/>
        <end position="126"/>
    </location>
</feature>
<feature type="transmembrane region" description="Helical" evidence="16">
    <location>
        <begin position="220"/>
        <end position="244"/>
    </location>
</feature>
<feature type="transmembrane region" description="Helical" evidence="16">
    <location>
        <begin position="182"/>
        <end position="200"/>
    </location>
</feature>
<dbReference type="Pfam" id="PF05730">
    <property type="entry name" value="CFEM"/>
    <property type="match status" value="1"/>
</dbReference>
<dbReference type="Pfam" id="PF20684">
    <property type="entry name" value="Fung_rhodopsin"/>
    <property type="match status" value="1"/>
</dbReference>
<protein>
    <recommendedName>
        <fullName evidence="18">CFEM domain-containing protein</fullName>
    </recommendedName>
</protein>
<evidence type="ECO:0000256" key="2">
    <source>
        <dbReference type="ARBA" id="ARBA00004589"/>
    </source>
</evidence>
<evidence type="ECO:0000256" key="12">
    <source>
        <dbReference type="ARBA" id="ARBA00023288"/>
    </source>
</evidence>
<feature type="compositionally biased region" description="Basic and acidic residues" evidence="15">
    <location>
        <begin position="445"/>
        <end position="454"/>
    </location>
</feature>
<evidence type="ECO:0000256" key="8">
    <source>
        <dbReference type="ARBA" id="ARBA00022729"/>
    </source>
</evidence>
<keyword evidence="7 16" id="KW-0812">Transmembrane</keyword>
<comment type="similarity">
    <text evidence="13">Belongs to the SAT4 family.</text>
</comment>
<comment type="subcellular location">
    <subcellularLocation>
        <location evidence="2">Membrane</location>
        <topology evidence="2">Lipid-anchor</topology>
        <topology evidence="2">GPI-anchor</topology>
    </subcellularLocation>
    <subcellularLocation>
        <location evidence="1">Membrane</location>
        <topology evidence="1">Multi-pass membrane protein</topology>
    </subcellularLocation>
    <subcellularLocation>
        <location evidence="3">Secreted</location>
    </subcellularLocation>
</comment>
<evidence type="ECO:0000256" key="13">
    <source>
        <dbReference type="ARBA" id="ARBA00038359"/>
    </source>
</evidence>
<evidence type="ECO:0000256" key="11">
    <source>
        <dbReference type="ARBA" id="ARBA00023157"/>
    </source>
</evidence>
<feature type="transmembrane region" description="Helical" evidence="16">
    <location>
        <begin position="270"/>
        <end position="289"/>
    </location>
</feature>
<sequence>MGFLRITCALFGLCLVLLLRQADAAATAESISLQDALAALPQCAIDCLGTAIAGSGCNATDLACVCPSDALNVRATSCVTATCTIKESLTTKNITSHLCNVPVHVDGEIVPALSVFLGLAGVAVLLRILARVITKAYFWWDDLFNLFAMAGCVAFTALNIQSAEIGLGKDIWFVEFPHVTDIVRTFFINMLLYTATRFLVRSSIILFYLRVFPPGAENKLGRLLVGTLVANLVYNFSFFMAVIFQCNPVHSFWTAWAEEDGDGHCGNVNALAWVAAITGIIFDAWLLALPFPQLLSLNLHWKKKVMGSMMFSVGICVMIISLVRLKTISDFSRAVNPTKDIVGVCLWSGIELDVGVICPCLPSFRLLLRRLSPSLMGTTSGSRYEMGTVGNTTGGGGTHDRTGARKSGTATTATTATTTTPNDDALGYRAVITGGGEGTSSNKMSQDDGSHGDARSYCTSVTGLVEPDVWRRDGIGGGGGGHGNGKDGLPY</sequence>
<dbReference type="PROSITE" id="PS52012">
    <property type="entry name" value="CFEM"/>
    <property type="match status" value="1"/>
</dbReference>
<keyword evidence="11 14" id="KW-1015">Disulfide bond</keyword>
<evidence type="ECO:0000256" key="4">
    <source>
        <dbReference type="ARBA" id="ARBA00010031"/>
    </source>
</evidence>
<evidence type="ECO:0000259" key="18">
    <source>
        <dbReference type="PROSITE" id="PS52012"/>
    </source>
</evidence>
<evidence type="ECO:0000313" key="19">
    <source>
        <dbReference type="EMBL" id="KAK1753711.1"/>
    </source>
</evidence>
<feature type="binding site" description="axial binding residue" evidence="14">
    <location>
        <position position="61"/>
    </location>
    <ligand>
        <name>heme</name>
        <dbReference type="ChEBI" id="CHEBI:30413"/>
    </ligand>
    <ligandPart>
        <name>Fe</name>
        <dbReference type="ChEBI" id="CHEBI:18248"/>
    </ligandPart>
</feature>
<evidence type="ECO:0000256" key="16">
    <source>
        <dbReference type="SAM" id="Phobius"/>
    </source>
</evidence>
<dbReference type="InterPro" id="IPR008427">
    <property type="entry name" value="Extracellular_membr_CFEM_dom"/>
</dbReference>
<evidence type="ECO:0000256" key="5">
    <source>
        <dbReference type="ARBA" id="ARBA00022525"/>
    </source>
</evidence>
<evidence type="ECO:0000256" key="9">
    <source>
        <dbReference type="ARBA" id="ARBA00022989"/>
    </source>
</evidence>
<evidence type="ECO:0000313" key="20">
    <source>
        <dbReference type="Proteomes" id="UP001239445"/>
    </source>
</evidence>
<comment type="similarity">
    <text evidence="4">Belongs to the RBT5 family.</text>
</comment>
<accession>A0AAJ0BD86</accession>
<evidence type="ECO:0000256" key="3">
    <source>
        <dbReference type="ARBA" id="ARBA00004613"/>
    </source>
</evidence>
<feature type="region of interest" description="Disordered" evidence="15">
    <location>
        <begin position="469"/>
        <end position="491"/>
    </location>
</feature>
<keyword evidence="6" id="KW-0325">Glycoprotein</keyword>
<keyword evidence="20" id="KW-1185">Reference proteome</keyword>
<gene>
    <name evidence="19" type="ORF">QBC47DRAFT_415470</name>
</gene>
<organism evidence="19 20">
    <name type="scientific">Echria macrotheca</name>
    <dbReference type="NCBI Taxonomy" id="438768"/>
    <lineage>
        <taxon>Eukaryota</taxon>
        <taxon>Fungi</taxon>
        <taxon>Dikarya</taxon>
        <taxon>Ascomycota</taxon>
        <taxon>Pezizomycotina</taxon>
        <taxon>Sordariomycetes</taxon>
        <taxon>Sordariomycetidae</taxon>
        <taxon>Sordariales</taxon>
        <taxon>Schizotheciaceae</taxon>
        <taxon>Echria</taxon>
    </lineage>
</organism>
<reference evidence="19" key="1">
    <citation type="submission" date="2023-06" db="EMBL/GenBank/DDBJ databases">
        <title>Genome-scale phylogeny and comparative genomics of the fungal order Sordariales.</title>
        <authorList>
            <consortium name="Lawrence Berkeley National Laboratory"/>
            <person name="Hensen N."/>
            <person name="Bonometti L."/>
            <person name="Westerberg I."/>
            <person name="Brannstrom I.O."/>
            <person name="Guillou S."/>
            <person name="Cros-Aarteil S."/>
            <person name="Calhoun S."/>
            <person name="Haridas S."/>
            <person name="Kuo A."/>
            <person name="Mondo S."/>
            <person name="Pangilinan J."/>
            <person name="Riley R."/>
            <person name="Labutti K."/>
            <person name="Andreopoulos B."/>
            <person name="Lipzen A."/>
            <person name="Chen C."/>
            <person name="Yanf M."/>
            <person name="Daum C."/>
            <person name="Ng V."/>
            <person name="Clum A."/>
            <person name="Steindorff A."/>
            <person name="Ohm R."/>
            <person name="Martin F."/>
            <person name="Silar P."/>
            <person name="Natvig D."/>
            <person name="Lalanne C."/>
            <person name="Gautier V."/>
            <person name="Ament-Velasquez S.L."/>
            <person name="Kruys A."/>
            <person name="Hutchinson M.I."/>
            <person name="Powell A.J."/>
            <person name="Barry K."/>
            <person name="Miller A.N."/>
            <person name="Grigoriev I.V."/>
            <person name="Debuchy R."/>
            <person name="Gladieux P."/>
            <person name="Thoren M.H."/>
            <person name="Johannesson H."/>
        </authorList>
    </citation>
    <scope>NUCLEOTIDE SEQUENCE</scope>
    <source>
        <strain evidence="19">PSN4</strain>
    </source>
</reference>
<dbReference type="SMART" id="SM00747">
    <property type="entry name" value="CFEM"/>
    <property type="match status" value="1"/>
</dbReference>
<feature type="signal peptide" evidence="17">
    <location>
        <begin position="1"/>
        <end position="24"/>
    </location>
</feature>
<dbReference type="PANTHER" id="PTHR33048">
    <property type="entry name" value="PTH11-LIKE INTEGRAL MEMBRANE PROTEIN (AFU_ORTHOLOGUE AFUA_5G11245)"/>
    <property type="match status" value="1"/>
</dbReference>
<dbReference type="AlphaFoldDB" id="A0AAJ0BD86"/>
<keyword evidence="5" id="KW-0964">Secreted</keyword>
<dbReference type="PANTHER" id="PTHR33048:SF143">
    <property type="entry name" value="EXTRACELLULAR MEMBRANE PROTEIN CFEM DOMAIN-CONTAINING PROTEIN-RELATED"/>
    <property type="match status" value="1"/>
</dbReference>
<feature type="region of interest" description="Disordered" evidence="15">
    <location>
        <begin position="382"/>
        <end position="455"/>
    </location>
</feature>
<evidence type="ECO:0000256" key="15">
    <source>
        <dbReference type="SAM" id="MobiDB-lite"/>
    </source>
</evidence>
<keyword evidence="12" id="KW-0449">Lipoprotein</keyword>
<feature type="chain" id="PRO_5042476277" description="CFEM domain-containing protein" evidence="17">
    <location>
        <begin position="25"/>
        <end position="491"/>
    </location>
</feature>
<evidence type="ECO:0000256" key="14">
    <source>
        <dbReference type="PROSITE-ProRule" id="PRU01356"/>
    </source>
</evidence>
<proteinExistence type="inferred from homology"/>
<feature type="disulfide bond" evidence="14">
    <location>
        <begin position="66"/>
        <end position="99"/>
    </location>
</feature>
<evidence type="ECO:0000256" key="7">
    <source>
        <dbReference type="ARBA" id="ARBA00022692"/>
    </source>
</evidence>
<evidence type="ECO:0000256" key="17">
    <source>
        <dbReference type="SAM" id="SignalP"/>
    </source>
</evidence>
<feature type="disulfide bond" evidence="14">
    <location>
        <begin position="43"/>
        <end position="83"/>
    </location>
</feature>
<dbReference type="EMBL" id="MU839837">
    <property type="protein sequence ID" value="KAK1753711.1"/>
    <property type="molecule type" value="Genomic_DNA"/>
</dbReference>
<keyword evidence="9 16" id="KW-1133">Transmembrane helix</keyword>
<dbReference type="GO" id="GO:0098552">
    <property type="term" value="C:side of membrane"/>
    <property type="evidence" value="ECO:0007669"/>
    <property type="project" value="UniProtKB-KW"/>
</dbReference>
<feature type="transmembrane region" description="Helical" evidence="16">
    <location>
        <begin position="142"/>
        <end position="162"/>
    </location>
</feature>
<feature type="transmembrane region" description="Helical" evidence="16">
    <location>
        <begin position="310"/>
        <end position="329"/>
    </location>
</feature>
<dbReference type="InterPro" id="IPR052337">
    <property type="entry name" value="SAT4-like"/>
</dbReference>
<keyword evidence="14" id="KW-0479">Metal-binding</keyword>
<dbReference type="Proteomes" id="UP001239445">
    <property type="component" value="Unassembled WGS sequence"/>
</dbReference>
<keyword evidence="10 16" id="KW-0472">Membrane</keyword>
<comment type="caution">
    <text evidence="19">The sequence shown here is derived from an EMBL/GenBank/DDBJ whole genome shotgun (WGS) entry which is preliminary data.</text>
</comment>
<feature type="transmembrane region" description="Helical" evidence="16">
    <location>
        <begin position="109"/>
        <end position="130"/>
    </location>
</feature>
<keyword evidence="8 17" id="KW-0732">Signal</keyword>
<evidence type="ECO:0000256" key="6">
    <source>
        <dbReference type="ARBA" id="ARBA00022622"/>
    </source>
</evidence>
<keyword evidence="14" id="KW-0349">Heme</keyword>
<dbReference type="GO" id="GO:0005576">
    <property type="term" value="C:extracellular region"/>
    <property type="evidence" value="ECO:0007669"/>
    <property type="project" value="UniProtKB-SubCell"/>
</dbReference>
<feature type="disulfide bond" evidence="14">
    <location>
        <begin position="47"/>
        <end position="78"/>
    </location>
</feature>
<keyword evidence="14" id="KW-0408">Iron</keyword>
<feature type="disulfide bond" evidence="14">
    <location>
        <begin position="57"/>
        <end position="64"/>
    </location>
</feature>
<evidence type="ECO:0000256" key="1">
    <source>
        <dbReference type="ARBA" id="ARBA00004141"/>
    </source>
</evidence>
<feature type="compositionally biased region" description="Low complexity" evidence="15">
    <location>
        <begin position="409"/>
        <end position="420"/>
    </location>
</feature>
<keyword evidence="6" id="KW-0336">GPI-anchor</keyword>
<name>A0AAJ0BD86_9PEZI</name>
<dbReference type="InterPro" id="IPR049326">
    <property type="entry name" value="Rhodopsin_dom_fungi"/>
</dbReference>
<evidence type="ECO:0000256" key="10">
    <source>
        <dbReference type="ARBA" id="ARBA00023136"/>
    </source>
</evidence>